<keyword evidence="3" id="KW-1185">Reference proteome</keyword>
<dbReference type="EMBL" id="JARKHS020034172">
    <property type="protein sequence ID" value="KAK8758391.1"/>
    <property type="molecule type" value="Genomic_DNA"/>
</dbReference>
<dbReference type="AlphaFoldDB" id="A0AAQ4D7F1"/>
<evidence type="ECO:0000256" key="1">
    <source>
        <dbReference type="SAM" id="MobiDB-lite"/>
    </source>
</evidence>
<organism evidence="2 3">
    <name type="scientific">Amblyomma americanum</name>
    <name type="common">Lone star tick</name>
    <dbReference type="NCBI Taxonomy" id="6943"/>
    <lineage>
        <taxon>Eukaryota</taxon>
        <taxon>Metazoa</taxon>
        <taxon>Ecdysozoa</taxon>
        <taxon>Arthropoda</taxon>
        <taxon>Chelicerata</taxon>
        <taxon>Arachnida</taxon>
        <taxon>Acari</taxon>
        <taxon>Parasitiformes</taxon>
        <taxon>Ixodida</taxon>
        <taxon>Ixodoidea</taxon>
        <taxon>Ixodidae</taxon>
        <taxon>Amblyomminae</taxon>
        <taxon>Amblyomma</taxon>
    </lineage>
</organism>
<feature type="region of interest" description="Disordered" evidence="1">
    <location>
        <begin position="1"/>
        <end position="23"/>
    </location>
</feature>
<feature type="compositionally biased region" description="Basic and acidic residues" evidence="1">
    <location>
        <begin position="67"/>
        <end position="77"/>
    </location>
</feature>
<name>A0AAQ4D7F1_AMBAM</name>
<reference evidence="2 3" key="1">
    <citation type="journal article" date="2023" name="Arcadia Sci">
        <title>De novo assembly of a long-read Amblyomma americanum tick genome.</title>
        <authorList>
            <person name="Chou S."/>
            <person name="Poskanzer K.E."/>
            <person name="Rollins M."/>
            <person name="Thuy-Boun P.S."/>
        </authorList>
    </citation>
    <scope>NUCLEOTIDE SEQUENCE [LARGE SCALE GENOMIC DNA]</scope>
    <source>
        <strain evidence="2">F_SG_1</strain>
        <tissue evidence="2">Salivary glands</tissue>
    </source>
</reference>
<evidence type="ECO:0000313" key="2">
    <source>
        <dbReference type="EMBL" id="KAK8758391.1"/>
    </source>
</evidence>
<proteinExistence type="predicted"/>
<evidence type="ECO:0000313" key="3">
    <source>
        <dbReference type="Proteomes" id="UP001321473"/>
    </source>
</evidence>
<protein>
    <submittedName>
        <fullName evidence="2">Uncharacterized protein</fullName>
    </submittedName>
</protein>
<accession>A0AAQ4D7F1</accession>
<comment type="caution">
    <text evidence="2">The sequence shown here is derived from an EMBL/GenBank/DDBJ whole genome shotgun (WGS) entry which is preliminary data.</text>
</comment>
<feature type="region of interest" description="Disordered" evidence="1">
    <location>
        <begin position="67"/>
        <end position="128"/>
    </location>
</feature>
<feature type="non-terminal residue" evidence="2">
    <location>
        <position position="128"/>
    </location>
</feature>
<dbReference type="Proteomes" id="UP001321473">
    <property type="component" value="Unassembled WGS sequence"/>
</dbReference>
<feature type="compositionally biased region" description="Low complexity" evidence="1">
    <location>
        <begin position="85"/>
        <end position="94"/>
    </location>
</feature>
<gene>
    <name evidence="2" type="ORF">V5799_003977</name>
</gene>
<feature type="compositionally biased region" description="Low complexity" evidence="1">
    <location>
        <begin position="104"/>
        <end position="128"/>
    </location>
</feature>
<sequence length="128" mass="13683">MQKASRDTSVAAKPPKPSTGDGTLLKNFVIKKAFYISQRTRHKRQNAAALTGPTRRFWARCIAHIDRKKACQRDRRPPHPRRPRGAPGHSPGASLGPAADTSHALPLWPPAAADAARSAGRGPAAAIG</sequence>